<organism evidence="1 2">
    <name type="scientific">Rhabditophanes sp. KR3021</name>
    <dbReference type="NCBI Taxonomy" id="114890"/>
    <lineage>
        <taxon>Eukaryota</taxon>
        <taxon>Metazoa</taxon>
        <taxon>Ecdysozoa</taxon>
        <taxon>Nematoda</taxon>
        <taxon>Chromadorea</taxon>
        <taxon>Rhabditida</taxon>
        <taxon>Tylenchina</taxon>
        <taxon>Panagrolaimomorpha</taxon>
        <taxon>Strongyloidoidea</taxon>
        <taxon>Alloionematidae</taxon>
        <taxon>Rhabditophanes</taxon>
    </lineage>
</organism>
<sequence length="88" mass="9402">MASSSNIINTTTTTNDASNVSKTNNLTEKLKNLNDPVIDTTSQENTLITCSSLGCGTAAEFLKETATKTKQSFMGIPEDADDYAYGDK</sequence>
<protein>
    <submittedName>
        <fullName evidence="2">Uncharacterized protein</fullName>
    </submittedName>
</protein>
<evidence type="ECO:0000313" key="1">
    <source>
        <dbReference type="Proteomes" id="UP000095286"/>
    </source>
</evidence>
<dbReference type="WBParaSite" id="RSKR_0000015100.1">
    <property type="protein sequence ID" value="RSKR_0000015100.1"/>
    <property type="gene ID" value="RSKR_0000015100"/>
</dbReference>
<accession>A0AC35TFU7</accession>
<proteinExistence type="predicted"/>
<dbReference type="Proteomes" id="UP000095286">
    <property type="component" value="Unplaced"/>
</dbReference>
<reference evidence="2" key="1">
    <citation type="submission" date="2016-11" db="UniProtKB">
        <authorList>
            <consortium name="WormBaseParasite"/>
        </authorList>
    </citation>
    <scope>IDENTIFICATION</scope>
    <source>
        <strain evidence="2">KR3021</strain>
    </source>
</reference>
<evidence type="ECO:0000313" key="2">
    <source>
        <dbReference type="WBParaSite" id="RSKR_0000015100.1"/>
    </source>
</evidence>
<name>A0AC35TFU7_9BILA</name>